<dbReference type="Gene3D" id="3.10.450.40">
    <property type="match status" value="1"/>
</dbReference>
<evidence type="ECO:0008006" key="4">
    <source>
        <dbReference type="Google" id="ProtNLM"/>
    </source>
</evidence>
<reference evidence="2 3" key="1">
    <citation type="submission" date="2021-05" db="EMBL/GenBank/DDBJ databases">
        <title>Shewanella sp. JM162201.</title>
        <authorList>
            <person name="Xu S."/>
            <person name="Li A."/>
        </authorList>
    </citation>
    <scope>NUCLEOTIDE SEQUENCE [LARGE SCALE GENOMIC DNA]</scope>
    <source>
        <strain evidence="2 3">JM162201</strain>
    </source>
</reference>
<sequence length="173" mass="19707">MRYWLLGAMMVAGAASANTSLFNLLSTGERVEPLAMMEKVESEHQGFISAFELDVQEGELMYEFDVIDPDENTLSELTIRAADGALVVQRNSKLEADDHDELEAVKLLERNEMRFSELARLATDKHQGKLLQAQLEHDLGISYLEFKLIDETGKRKHAFDIQKLKPLPMLQWQ</sequence>
<evidence type="ECO:0000313" key="2">
    <source>
        <dbReference type="EMBL" id="MBT1445152.1"/>
    </source>
</evidence>
<dbReference type="Proteomes" id="UP001195903">
    <property type="component" value="Unassembled WGS sequence"/>
</dbReference>
<evidence type="ECO:0000256" key="1">
    <source>
        <dbReference type="SAM" id="SignalP"/>
    </source>
</evidence>
<dbReference type="EMBL" id="JAHEPS010000004">
    <property type="protein sequence ID" value="MBT1445152.1"/>
    <property type="molecule type" value="Genomic_DNA"/>
</dbReference>
<feature type="signal peptide" evidence="1">
    <location>
        <begin position="1"/>
        <end position="17"/>
    </location>
</feature>
<gene>
    <name evidence="2" type="ORF">KJI95_11535</name>
</gene>
<feature type="chain" id="PRO_5046465029" description="PepSY domain-containing protein" evidence="1">
    <location>
        <begin position="18"/>
        <end position="173"/>
    </location>
</feature>
<evidence type="ECO:0000313" key="3">
    <source>
        <dbReference type="Proteomes" id="UP001195903"/>
    </source>
</evidence>
<dbReference type="RefSeq" id="WP_214507360.1">
    <property type="nucleotide sequence ID" value="NZ_JAHEPS010000004.1"/>
</dbReference>
<accession>A0ABS5V3X2</accession>
<comment type="caution">
    <text evidence="2">The sequence shown here is derived from an EMBL/GenBank/DDBJ whole genome shotgun (WGS) entry which is preliminary data.</text>
</comment>
<proteinExistence type="predicted"/>
<protein>
    <recommendedName>
        <fullName evidence="4">PepSY domain-containing protein</fullName>
    </recommendedName>
</protein>
<keyword evidence="3" id="KW-1185">Reference proteome</keyword>
<organism evidence="2 3">
    <name type="scientific">Shewanella jiangmenensis</name>
    <dbReference type="NCBI Taxonomy" id="2837387"/>
    <lineage>
        <taxon>Bacteria</taxon>
        <taxon>Pseudomonadati</taxon>
        <taxon>Pseudomonadota</taxon>
        <taxon>Gammaproteobacteria</taxon>
        <taxon>Alteromonadales</taxon>
        <taxon>Shewanellaceae</taxon>
        <taxon>Shewanella</taxon>
    </lineage>
</organism>
<name>A0ABS5V3X2_9GAMM</name>
<keyword evidence="1" id="KW-0732">Signal</keyword>